<reference evidence="2" key="1">
    <citation type="submission" date="2019-04" db="EMBL/GenBank/DDBJ databases">
        <authorList>
            <person name="Alioto T."/>
            <person name="Alioto T."/>
        </authorList>
    </citation>
    <scope>NUCLEOTIDE SEQUENCE [LARGE SCALE GENOMIC DNA]</scope>
</reference>
<dbReference type="AlphaFoldDB" id="A0A5E4BH68"/>
<keyword evidence="3" id="KW-1185">Reference proteome</keyword>
<evidence type="ECO:0000256" key="1">
    <source>
        <dbReference type="SAM" id="MobiDB-lite"/>
    </source>
</evidence>
<protein>
    <submittedName>
        <fullName evidence="2">Uncharacterized protein</fullName>
    </submittedName>
</protein>
<organism evidence="2 3">
    <name type="scientific">Marmota monax</name>
    <name type="common">Woodchuck</name>
    <dbReference type="NCBI Taxonomy" id="9995"/>
    <lineage>
        <taxon>Eukaryota</taxon>
        <taxon>Metazoa</taxon>
        <taxon>Chordata</taxon>
        <taxon>Craniata</taxon>
        <taxon>Vertebrata</taxon>
        <taxon>Euteleostomi</taxon>
        <taxon>Mammalia</taxon>
        <taxon>Eutheria</taxon>
        <taxon>Euarchontoglires</taxon>
        <taxon>Glires</taxon>
        <taxon>Rodentia</taxon>
        <taxon>Sciuromorpha</taxon>
        <taxon>Sciuridae</taxon>
        <taxon>Xerinae</taxon>
        <taxon>Marmotini</taxon>
        <taxon>Marmota</taxon>
    </lineage>
</organism>
<evidence type="ECO:0000313" key="2">
    <source>
        <dbReference type="EMBL" id="VTJ68259.1"/>
    </source>
</evidence>
<proteinExistence type="predicted"/>
<name>A0A5E4BH68_MARMO</name>
<accession>A0A5E4BH68</accession>
<feature type="region of interest" description="Disordered" evidence="1">
    <location>
        <begin position="91"/>
        <end position="148"/>
    </location>
</feature>
<dbReference type="Proteomes" id="UP000335636">
    <property type="component" value="Unassembled WGS sequence"/>
</dbReference>
<evidence type="ECO:0000313" key="3">
    <source>
        <dbReference type="Proteomes" id="UP000335636"/>
    </source>
</evidence>
<dbReference type="EMBL" id="CABDUW010000421">
    <property type="protein sequence ID" value="VTJ68259.1"/>
    <property type="molecule type" value="Genomic_DNA"/>
</dbReference>
<sequence>MSGLLLLQISGQLSLSHRVSLLTHILPGNQWRVGKSQGKVPAAAPSQLRGRNSFVFIEERTVGLSKEPRLPAVSGNVISVLPRRLGCVHSVSQESAAPGGPASVDRQDQPGRSGQMPASQEHPEARRDGAAYNPSAGEAEAGGSQVQIGLSNSARRSLNKRFKRAGDVAQWLSALEFNPW</sequence>
<comment type="caution">
    <text evidence="2">The sequence shown here is derived from an EMBL/GenBank/DDBJ whole genome shotgun (WGS) entry which is preliminary data.</text>
</comment>
<gene>
    <name evidence="2" type="ORF">MONAX_5E045247</name>
</gene>